<accession>A0ACB9EUY0</accession>
<reference evidence="2" key="1">
    <citation type="journal article" date="2022" name="Mol. Ecol. Resour.">
        <title>The genomes of chicory, endive, great burdock and yacon provide insights into Asteraceae palaeo-polyploidization history and plant inulin production.</title>
        <authorList>
            <person name="Fan W."/>
            <person name="Wang S."/>
            <person name="Wang H."/>
            <person name="Wang A."/>
            <person name="Jiang F."/>
            <person name="Liu H."/>
            <person name="Zhao H."/>
            <person name="Xu D."/>
            <person name="Zhang Y."/>
        </authorList>
    </citation>
    <scope>NUCLEOTIDE SEQUENCE [LARGE SCALE GENOMIC DNA]</scope>
    <source>
        <strain evidence="2">cv. Yunnan</strain>
    </source>
</reference>
<gene>
    <name evidence="1" type="ORF">L1987_53320</name>
</gene>
<evidence type="ECO:0000313" key="1">
    <source>
        <dbReference type="EMBL" id="KAI3762878.1"/>
    </source>
</evidence>
<keyword evidence="2" id="KW-1185">Reference proteome</keyword>
<organism evidence="1 2">
    <name type="scientific">Smallanthus sonchifolius</name>
    <dbReference type="NCBI Taxonomy" id="185202"/>
    <lineage>
        <taxon>Eukaryota</taxon>
        <taxon>Viridiplantae</taxon>
        <taxon>Streptophyta</taxon>
        <taxon>Embryophyta</taxon>
        <taxon>Tracheophyta</taxon>
        <taxon>Spermatophyta</taxon>
        <taxon>Magnoliopsida</taxon>
        <taxon>eudicotyledons</taxon>
        <taxon>Gunneridae</taxon>
        <taxon>Pentapetalae</taxon>
        <taxon>asterids</taxon>
        <taxon>campanulids</taxon>
        <taxon>Asterales</taxon>
        <taxon>Asteraceae</taxon>
        <taxon>Asteroideae</taxon>
        <taxon>Heliantheae alliance</taxon>
        <taxon>Millerieae</taxon>
        <taxon>Smallanthus</taxon>
    </lineage>
</organism>
<comment type="caution">
    <text evidence="1">The sequence shown here is derived from an EMBL/GenBank/DDBJ whole genome shotgun (WGS) entry which is preliminary data.</text>
</comment>
<dbReference type="Proteomes" id="UP001056120">
    <property type="component" value="Linkage Group LG17"/>
</dbReference>
<proteinExistence type="predicted"/>
<name>A0ACB9EUY0_9ASTR</name>
<protein>
    <submittedName>
        <fullName evidence="1">Uncharacterized protein</fullName>
    </submittedName>
</protein>
<sequence>MTHFEASCRARCDKPNVSLFRRFYRLHVDGSWLTFEKRRGSGYCFSRFPTCIHEWKDHFLFVSNDFLSEPFPVRIFRNQLTTRILVPLSKEMLVSKILDKAGVSRAVIPSVPDADDLSSLGDAVEVVSESDSDDSRPLATIRKRKLSQSADPSPEKVGLKSRLRSASKRLQVHGTDSLSPDARKRSTASVTLDTSPCFEFGISDGLSLDLSLSGATIPDSSFMFLSLGSSRLSSTPSVPIVLQLPIISYPLLLFLPVLGSMYPVLLPIRGKVLHLLPLRILSLIASPTPMCVLGNICLGVGMRRKLMSLHTTLSKSRSLSARLQDELAEEKQSKLVLIKAHGDAVEEAGREEVRCLKEKAAGEARDWAEAKDILEHDLCQARSEIARIADDRRILQKEFESVLSSNDKLWGEWEWLITQGFKLVYDLVRNNNEYMVLLGEFSQACMAAGYHNGLVAGNQYAADGVPVEEVPNYAPHAEQYM</sequence>
<reference evidence="1 2" key="2">
    <citation type="journal article" date="2022" name="Mol. Ecol. Resour.">
        <title>The genomes of chicory, endive, great burdock and yacon provide insights into Asteraceae paleo-polyploidization history and plant inulin production.</title>
        <authorList>
            <person name="Fan W."/>
            <person name="Wang S."/>
            <person name="Wang H."/>
            <person name="Wang A."/>
            <person name="Jiang F."/>
            <person name="Liu H."/>
            <person name="Zhao H."/>
            <person name="Xu D."/>
            <person name="Zhang Y."/>
        </authorList>
    </citation>
    <scope>NUCLEOTIDE SEQUENCE [LARGE SCALE GENOMIC DNA]</scope>
    <source>
        <strain evidence="2">cv. Yunnan</strain>
        <tissue evidence="1">Leaves</tissue>
    </source>
</reference>
<evidence type="ECO:0000313" key="2">
    <source>
        <dbReference type="Proteomes" id="UP001056120"/>
    </source>
</evidence>
<dbReference type="EMBL" id="CM042034">
    <property type="protein sequence ID" value="KAI3762878.1"/>
    <property type="molecule type" value="Genomic_DNA"/>
</dbReference>